<organism evidence="1 2">
    <name type="scientific">Arctium lappa</name>
    <name type="common">Greater burdock</name>
    <name type="synonym">Lappa major</name>
    <dbReference type="NCBI Taxonomy" id="4217"/>
    <lineage>
        <taxon>Eukaryota</taxon>
        <taxon>Viridiplantae</taxon>
        <taxon>Streptophyta</taxon>
        <taxon>Embryophyta</taxon>
        <taxon>Tracheophyta</taxon>
        <taxon>Spermatophyta</taxon>
        <taxon>Magnoliopsida</taxon>
        <taxon>eudicotyledons</taxon>
        <taxon>Gunneridae</taxon>
        <taxon>Pentapetalae</taxon>
        <taxon>asterids</taxon>
        <taxon>campanulids</taxon>
        <taxon>Asterales</taxon>
        <taxon>Asteraceae</taxon>
        <taxon>Carduoideae</taxon>
        <taxon>Cardueae</taxon>
        <taxon>Arctiinae</taxon>
        <taxon>Arctium</taxon>
    </lineage>
</organism>
<sequence>MKHCWVDHGSNQVVHDWANKKSLKQGNAGWKAEKAWLCFTEKGLRKLSFRSGDAGVSSIAERAIPVLFIQLAFPRGTQIIFVTAPSAQLLFFKKDFQAELGLDFGWAMQEMESFVLNSALFHEI</sequence>
<dbReference type="Proteomes" id="UP001055879">
    <property type="component" value="Linkage Group LG02"/>
</dbReference>
<evidence type="ECO:0000313" key="1">
    <source>
        <dbReference type="EMBL" id="KAI3759180.1"/>
    </source>
</evidence>
<evidence type="ECO:0000313" key="2">
    <source>
        <dbReference type="Proteomes" id="UP001055879"/>
    </source>
</evidence>
<name>A0ACB9EK46_ARCLA</name>
<gene>
    <name evidence="1" type="ORF">L6452_06782</name>
</gene>
<accession>A0ACB9EK46</accession>
<keyword evidence="2" id="KW-1185">Reference proteome</keyword>
<comment type="caution">
    <text evidence="1">The sequence shown here is derived from an EMBL/GenBank/DDBJ whole genome shotgun (WGS) entry which is preliminary data.</text>
</comment>
<reference evidence="2" key="1">
    <citation type="journal article" date="2022" name="Mol. Ecol. Resour.">
        <title>The genomes of chicory, endive, great burdock and yacon provide insights into Asteraceae palaeo-polyploidization history and plant inulin production.</title>
        <authorList>
            <person name="Fan W."/>
            <person name="Wang S."/>
            <person name="Wang H."/>
            <person name="Wang A."/>
            <person name="Jiang F."/>
            <person name="Liu H."/>
            <person name="Zhao H."/>
            <person name="Xu D."/>
            <person name="Zhang Y."/>
        </authorList>
    </citation>
    <scope>NUCLEOTIDE SEQUENCE [LARGE SCALE GENOMIC DNA]</scope>
    <source>
        <strain evidence="2">cv. Niubang</strain>
    </source>
</reference>
<proteinExistence type="predicted"/>
<dbReference type="EMBL" id="CM042048">
    <property type="protein sequence ID" value="KAI3759180.1"/>
    <property type="molecule type" value="Genomic_DNA"/>
</dbReference>
<reference evidence="1 2" key="2">
    <citation type="journal article" date="2022" name="Mol. Ecol. Resour.">
        <title>The genomes of chicory, endive, great burdock and yacon provide insights into Asteraceae paleo-polyploidization history and plant inulin production.</title>
        <authorList>
            <person name="Fan W."/>
            <person name="Wang S."/>
            <person name="Wang H."/>
            <person name="Wang A."/>
            <person name="Jiang F."/>
            <person name="Liu H."/>
            <person name="Zhao H."/>
            <person name="Xu D."/>
            <person name="Zhang Y."/>
        </authorList>
    </citation>
    <scope>NUCLEOTIDE SEQUENCE [LARGE SCALE GENOMIC DNA]</scope>
    <source>
        <strain evidence="2">cv. Niubang</strain>
    </source>
</reference>
<protein>
    <submittedName>
        <fullName evidence="1">Uncharacterized protein</fullName>
    </submittedName>
</protein>